<dbReference type="SMART" id="SM00060">
    <property type="entry name" value="FN3"/>
    <property type="match status" value="1"/>
</dbReference>
<dbReference type="InterPro" id="IPR050964">
    <property type="entry name" value="Striated_Muscle_Regulatory"/>
</dbReference>
<dbReference type="Pfam" id="PF00041">
    <property type="entry name" value="fn3"/>
    <property type="match status" value="1"/>
</dbReference>
<protein>
    <submittedName>
        <fullName evidence="5">Fibronectin type III domain protein</fullName>
    </submittedName>
</protein>
<dbReference type="EMBL" id="LN890280">
    <property type="protein sequence ID" value="CUR51890.1"/>
    <property type="molecule type" value="Genomic_DNA"/>
</dbReference>
<feature type="region of interest" description="Disordered" evidence="2">
    <location>
        <begin position="261"/>
        <end position="283"/>
    </location>
</feature>
<sequence>MNRYGLYFAVILTVIVAFTVIPAYAEVTSLKTNTSFYKGGSKIYFSGTILDTDPPNVTILLFDPTNKFILLSSGAADSNHQFQIVVDTSTSDNQQKFSIKGVYNATAFIATKENGKTVNFIYSPDGSPVAPFPPTSLTTATISSTEIDLSWTAPTNTGGAPLYGYKIERDDGSGFNPVQNTQTTSYQDTGLTSNKLYSYRVSSVNQAGTSNPSNVATSVTLSPPATTTQTPGSTTDQPSSPSLDELLKQRLADAQRLQQLLNGQNPPPTSTTPPSTSTSSGTQQTIKLNENMVLDDVAGNLGAQKSDNMSGTNPIPGSIANIIYPVISLVGVAIVVTILYLKKKRKLFGNLVTQKKEDVIPVETTPEPKNDDYAMMILKNRLAKGEITIDEFKALRDELSEL</sequence>
<keyword evidence="3" id="KW-0472">Membrane</keyword>
<keyword evidence="6" id="KW-1185">Reference proteome</keyword>
<organism evidence="5 6">
    <name type="scientific">Nitrosotalea devaniterrae</name>
    <dbReference type="NCBI Taxonomy" id="1078905"/>
    <lineage>
        <taxon>Archaea</taxon>
        <taxon>Nitrososphaerota</taxon>
        <taxon>Nitrososphaeria</taxon>
        <taxon>Nitrosotaleales</taxon>
        <taxon>Nitrosotaleaceae</taxon>
        <taxon>Nitrosotalea</taxon>
    </lineage>
</organism>
<dbReference type="KEGG" id="ndv:NDEV_1125"/>
<evidence type="ECO:0000256" key="1">
    <source>
        <dbReference type="ARBA" id="ARBA00022737"/>
    </source>
</evidence>
<reference evidence="6" key="1">
    <citation type="submission" date="2015-10" db="EMBL/GenBank/DDBJ databases">
        <authorList>
            <person name="Lehtovirta-Morley L.E."/>
            <person name="Vieille C."/>
        </authorList>
    </citation>
    <scope>NUCLEOTIDE SEQUENCE [LARGE SCALE GENOMIC DNA]</scope>
</reference>
<name>A0A128A3G3_9ARCH</name>
<dbReference type="PRINTS" id="PR00014">
    <property type="entry name" value="FNTYPEIII"/>
</dbReference>
<feature type="domain" description="Fibronectin type-III" evidence="4">
    <location>
        <begin position="133"/>
        <end position="225"/>
    </location>
</feature>
<dbReference type="Gene3D" id="2.60.40.10">
    <property type="entry name" value="Immunoglobulins"/>
    <property type="match status" value="1"/>
</dbReference>
<dbReference type="AlphaFoldDB" id="A0A128A3G3"/>
<feature type="transmembrane region" description="Helical" evidence="3">
    <location>
        <begin position="322"/>
        <end position="341"/>
    </location>
</feature>
<dbReference type="Proteomes" id="UP000196239">
    <property type="component" value="Chromosome 1"/>
</dbReference>
<dbReference type="CDD" id="cd00063">
    <property type="entry name" value="FN3"/>
    <property type="match status" value="1"/>
</dbReference>
<feature type="compositionally biased region" description="Low complexity" evidence="2">
    <location>
        <begin position="222"/>
        <end position="242"/>
    </location>
</feature>
<keyword evidence="3" id="KW-0812">Transmembrane</keyword>
<feature type="region of interest" description="Disordered" evidence="2">
    <location>
        <begin position="205"/>
        <end position="242"/>
    </location>
</feature>
<evidence type="ECO:0000313" key="6">
    <source>
        <dbReference type="Proteomes" id="UP000196239"/>
    </source>
</evidence>
<dbReference type="PANTHER" id="PTHR13817">
    <property type="entry name" value="TITIN"/>
    <property type="match status" value="1"/>
</dbReference>
<evidence type="ECO:0000256" key="2">
    <source>
        <dbReference type="SAM" id="MobiDB-lite"/>
    </source>
</evidence>
<dbReference type="PANTHER" id="PTHR13817:SF166">
    <property type="entry name" value="NEURONAL IGCAM-RELATED"/>
    <property type="match status" value="1"/>
</dbReference>
<keyword evidence="1" id="KW-0677">Repeat</keyword>
<dbReference type="InterPro" id="IPR036116">
    <property type="entry name" value="FN3_sf"/>
</dbReference>
<dbReference type="InterPro" id="IPR003961">
    <property type="entry name" value="FN3_dom"/>
</dbReference>
<feature type="compositionally biased region" description="Polar residues" evidence="2">
    <location>
        <begin position="205"/>
        <end position="221"/>
    </location>
</feature>
<dbReference type="PROSITE" id="PS50853">
    <property type="entry name" value="FN3"/>
    <property type="match status" value="1"/>
</dbReference>
<evidence type="ECO:0000256" key="3">
    <source>
        <dbReference type="SAM" id="Phobius"/>
    </source>
</evidence>
<dbReference type="SUPFAM" id="SSF49265">
    <property type="entry name" value="Fibronectin type III"/>
    <property type="match status" value="1"/>
</dbReference>
<evidence type="ECO:0000259" key="4">
    <source>
        <dbReference type="PROSITE" id="PS50853"/>
    </source>
</evidence>
<accession>A0A128A3G3</accession>
<keyword evidence="3" id="KW-1133">Transmembrane helix</keyword>
<proteinExistence type="predicted"/>
<dbReference type="InterPro" id="IPR013783">
    <property type="entry name" value="Ig-like_fold"/>
</dbReference>
<evidence type="ECO:0000313" key="5">
    <source>
        <dbReference type="EMBL" id="CUR51890.1"/>
    </source>
</evidence>
<gene>
    <name evidence="5" type="ORF">NDEV_1125</name>
</gene>